<proteinExistence type="predicted"/>
<name>A0A830C8Z7_9LAMI</name>
<comment type="caution">
    <text evidence="1">The sequence shown here is derived from an EMBL/GenBank/DDBJ whole genome shotgun (WGS) entry which is preliminary data.</text>
</comment>
<organism evidence="1 2">
    <name type="scientific">Phtheirospermum japonicum</name>
    <dbReference type="NCBI Taxonomy" id="374723"/>
    <lineage>
        <taxon>Eukaryota</taxon>
        <taxon>Viridiplantae</taxon>
        <taxon>Streptophyta</taxon>
        <taxon>Embryophyta</taxon>
        <taxon>Tracheophyta</taxon>
        <taxon>Spermatophyta</taxon>
        <taxon>Magnoliopsida</taxon>
        <taxon>eudicotyledons</taxon>
        <taxon>Gunneridae</taxon>
        <taxon>Pentapetalae</taxon>
        <taxon>asterids</taxon>
        <taxon>lamiids</taxon>
        <taxon>Lamiales</taxon>
        <taxon>Orobanchaceae</taxon>
        <taxon>Orobanchaceae incertae sedis</taxon>
        <taxon>Phtheirospermum</taxon>
    </lineage>
</organism>
<keyword evidence="2" id="KW-1185">Reference proteome</keyword>
<gene>
    <name evidence="1" type="ORF">PHJA_001706800</name>
</gene>
<dbReference type="EMBL" id="BMAC01000400">
    <property type="protein sequence ID" value="GFP95626.1"/>
    <property type="molecule type" value="Genomic_DNA"/>
</dbReference>
<dbReference type="Proteomes" id="UP000653305">
    <property type="component" value="Unassembled WGS sequence"/>
</dbReference>
<dbReference type="AlphaFoldDB" id="A0A830C8Z7"/>
<sequence length="112" mass="12907">MRAEEFSVFRKSKAKIWKSSLSQLQMAHVKFVDLGWLSATAKLGRQHAVMEFIVLYRVWVWVWVWVGNVAGRVDAGTHLFNLNGMVMDNHIRFWDEKLIPVNGFTPLGSGYP</sequence>
<reference evidence="1" key="1">
    <citation type="submission" date="2020-07" db="EMBL/GenBank/DDBJ databases">
        <title>Ethylene signaling mediates host invasion by parasitic plants.</title>
        <authorList>
            <person name="Yoshida S."/>
        </authorList>
    </citation>
    <scope>NUCLEOTIDE SEQUENCE</scope>
    <source>
        <strain evidence="1">Okayama</strain>
    </source>
</reference>
<evidence type="ECO:0000313" key="2">
    <source>
        <dbReference type="Proteomes" id="UP000653305"/>
    </source>
</evidence>
<accession>A0A830C8Z7</accession>
<evidence type="ECO:0000313" key="1">
    <source>
        <dbReference type="EMBL" id="GFP95626.1"/>
    </source>
</evidence>
<protein>
    <submittedName>
        <fullName evidence="1">Uncharacterized protein</fullName>
    </submittedName>
</protein>